<dbReference type="EMBL" id="CM035412">
    <property type="protein sequence ID" value="KAH7433964.1"/>
    <property type="molecule type" value="Genomic_DNA"/>
</dbReference>
<dbReference type="InterPro" id="IPR002100">
    <property type="entry name" value="TF_MADSbox"/>
</dbReference>
<evidence type="ECO:0000256" key="5">
    <source>
        <dbReference type="ARBA" id="ARBA00023242"/>
    </source>
</evidence>
<reference evidence="9" key="1">
    <citation type="submission" date="2021-08" db="EMBL/GenBank/DDBJ databases">
        <title>WGS assembly of Ceratopteris richardii.</title>
        <authorList>
            <person name="Marchant D.B."/>
            <person name="Chen G."/>
            <person name="Jenkins J."/>
            <person name="Shu S."/>
            <person name="Leebens-Mack J."/>
            <person name="Grimwood J."/>
            <person name="Schmutz J."/>
            <person name="Soltis P."/>
            <person name="Soltis D."/>
            <person name="Chen Z.-H."/>
        </authorList>
    </citation>
    <scope>NUCLEOTIDE SEQUENCE</scope>
    <source>
        <strain evidence="9">Whitten #5841</strain>
        <tissue evidence="9">Leaf</tissue>
    </source>
</reference>
<gene>
    <name evidence="9" type="ORF">KP509_07G094900</name>
</gene>
<dbReference type="PANTHER" id="PTHR48019">
    <property type="entry name" value="SERUM RESPONSE FACTOR HOMOLOG"/>
    <property type="match status" value="1"/>
</dbReference>
<dbReference type="GO" id="GO:0046983">
    <property type="term" value="F:protein dimerization activity"/>
    <property type="evidence" value="ECO:0007669"/>
    <property type="project" value="InterPro"/>
</dbReference>
<evidence type="ECO:0000256" key="2">
    <source>
        <dbReference type="ARBA" id="ARBA00023015"/>
    </source>
</evidence>
<keyword evidence="10" id="KW-1185">Reference proteome</keyword>
<evidence type="ECO:0000256" key="1">
    <source>
        <dbReference type="ARBA" id="ARBA00004123"/>
    </source>
</evidence>
<dbReference type="GO" id="GO:0045944">
    <property type="term" value="P:positive regulation of transcription by RNA polymerase II"/>
    <property type="evidence" value="ECO:0007669"/>
    <property type="project" value="InterPro"/>
</dbReference>
<evidence type="ECO:0000256" key="6">
    <source>
        <dbReference type="SAM" id="Coils"/>
    </source>
</evidence>
<keyword evidence="2" id="KW-0805">Transcription regulation</keyword>
<dbReference type="Gene3D" id="3.40.1810.10">
    <property type="entry name" value="Transcription factor, MADS-box"/>
    <property type="match status" value="1"/>
</dbReference>
<dbReference type="AlphaFoldDB" id="A0A8T2UKV0"/>
<dbReference type="InterPro" id="IPR050142">
    <property type="entry name" value="MADS-box/MEF2_TF"/>
</dbReference>
<dbReference type="InterPro" id="IPR002487">
    <property type="entry name" value="TF_Kbox"/>
</dbReference>
<dbReference type="SMART" id="SM00432">
    <property type="entry name" value="MADS"/>
    <property type="match status" value="1"/>
</dbReference>
<dbReference type="GO" id="GO:0003700">
    <property type="term" value="F:DNA-binding transcription factor activity"/>
    <property type="evidence" value="ECO:0007669"/>
    <property type="project" value="InterPro"/>
</dbReference>
<name>A0A8T2UKV0_CERRI</name>
<evidence type="ECO:0000256" key="4">
    <source>
        <dbReference type="ARBA" id="ARBA00023163"/>
    </source>
</evidence>
<evidence type="ECO:0000313" key="9">
    <source>
        <dbReference type="EMBL" id="KAH7433964.1"/>
    </source>
</evidence>
<comment type="subcellular location">
    <subcellularLocation>
        <location evidence="1">Nucleus</location>
    </subcellularLocation>
</comment>
<dbReference type="Pfam" id="PF01486">
    <property type="entry name" value="K-box"/>
    <property type="match status" value="1"/>
</dbReference>
<feature type="coiled-coil region" evidence="6">
    <location>
        <begin position="127"/>
        <end position="176"/>
    </location>
</feature>
<dbReference type="PROSITE" id="PS51297">
    <property type="entry name" value="K_BOX"/>
    <property type="match status" value="1"/>
</dbReference>
<dbReference type="CDD" id="cd00265">
    <property type="entry name" value="MADS_MEF2_like"/>
    <property type="match status" value="1"/>
</dbReference>
<keyword evidence="5" id="KW-0539">Nucleus</keyword>
<dbReference type="OMA" id="QEANTHH"/>
<dbReference type="PRINTS" id="PR00404">
    <property type="entry name" value="MADSDOMAIN"/>
</dbReference>
<dbReference type="PROSITE" id="PS50066">
    <property type="entry name" value="MADS_BOX_2"/>
    <property type="match status" value="1"/>
</dbReference>
<keyword evidence="6" id="KW-0175">Coiled coil</keyword>
<dbReference type="GO" id="GO:0000977">
    <property type="term" value="F:RNA polymerase II transcription regulatory region sequence-specific DNA binding"/>
    <property type="evidence" value="ECO:0007669"/>
    <property type="project" value="InterPro"/>
</dbReference>
<dbReference type="GO" id="GO:0005634">
    <property type="term" value="C:nucleus"/>
    <property type="evidence" value="ECO:0007669"/>
    <property type="project" value="UniProtKB-SubCell"/>
</dbReference>
<sequence>MGRGKIEIRRIENASSRQVTFAKRRAGLVKKALELSILCDAEIAMLIAPSSGKPFNFASPATRSFEDIIQRYMNYKVGKDIFGQPKEPTNNDWFQGGKSITTHYEALKSICMFLRSENINVLDTNELNHLENQMNIYLGRVREQKDKMLMDVLEELNSIERKIQSQNKDIKEQVLQTQKTVHEVKARIAGSYVHTRDFLGISQLRHYQQDENIRNELLNH</sequence>
<comment type="caution">
    <text evidence="9">The sequence shown here is derived from an EMBL/GenBank/DDBJ whole genome shotgun (WGS) entry which is preliminary data.</text>
</comment>
<proteinExistence type="predicted"/>
<protein>
    <submittedName>
        <fullName evidence="9">Uncharacterized protein</fullName>
    </submittedName>
</protein>
<dbReference type="SUPFAM" id="SSF55455">
    <property type="entry name" value="SRF-like"/>
    <property type="match status" value="1"/>
</dbReference>
<dbReference type="InterPro" id="IPR033896">
    <property type="entry name" value="MEF2-like_N"/>
</dbReference>
<accession>A0A8T2UKV0</accession>
<evidence type="ECO:0000313" key="10">
    <source>
        <dbReference type="Proteomes" id="UP000825935"/>
    </source>
</evidence>
<keyword evidence="3" id="KW-0238">DNA-binding</keyword>
<dbReference type="Pfam" id="PF00319">
    <property type="entry name" value="SRF-TF"/>
    <property type="match status" value="1"/>
</dbReference>
<keyword evidence="4" id="KW-0804">Transcription</keyword>
<organism evidence="9 10">
    <name type="scientific">Ceratopteris richardii</name>
    <name type="common">Triangle waterfern</name>
    <dbReference type="NCBI Taxonomy" id="49495"/>
    <lineage>
        <taxon>Eukaryota</taxon>
        <taxon>Viridiplantae</taxon>
        <taxon>Streptophyta</taxon>
        <taxon>Embryophyta</taxon>
        <taxon>Tracheophyta</taxon>
        <taxon>Polypodiopsida</taxon>
        <taxon>Polypodiidae</taxon>
        <taxon>Polypodiales</taxon>
        <taxon>Pteridineae</taxon>
        <taxon>Pteridaceae</taxon>
        <taxon>Parkerioideae</taxon>
        <taxon>Ceratopteris</taxon>
    </lineage>
</organism>
<evidence type="ECO:0000259" key="8">
    <source>
        <dbReference type="PROSITE" id="PS51297"/>
    </source>
</evidence>
<dbReference type="InterPro" id="IPR036879">
    <property type="entry name" value="TF_MADSbox_sf"/>
</dbReference>
<evidence type="ECO:0000256" key="3">
    <source>
        <dbReference type="ARBA" id="ARBA00023125"/>
    </source>
</evidence>
<feature type="domain" description="K-box" evidence="8">
    <location>
        <begin position="90"/>
        <end position="180"/>
    </location>
</feature>
<dbReference type="Proteomes" id="UP000825935">
    <property type="component" value="Chromosome 7"/>
</dbReference>
<feature type="domain" description="MADS-box" evidence="7">
    <location>
        <begin position="1"/>
        <end position="61"/>
    </location>
</feature>
<dbReference type="OrthoDB" id="1933443at2759"/>
<evidence type="ECO:0000259" key="7">
    <source>
        <dbReference type="PROSITE" id="PS50066"/>
    </source>
</evidence>